<reference evidence="3 5" key="1">
    <citation type="submission" date="2015-02" db="EMBL/GenBank/DDBJ databases">
        <title>Physiological reanalysis, assessment of diazotrophy, and genome sequences of multiple isolates of Streptomyces thermoautotrophicus.</title>
        <authorList>
            <person name="MacKellar D.C."/>
            <person name="Lieber L."/>
            <person name="Norman J."/>
            <person name="Bolger A."/>
            <person name="Tobin C."/>
            <person name="Murray J.W."/>
            <person name="Prell J."/>
        </authorList>
    </citation>
    <scope>NUCLEOTIDE SEQUENCE [LARGE SCALE GENOMIC DNA]</scope>
    <source>
        <strain evidence="3 5">UBT1</strain>
    </source>
</reference>
<feature type="transmembrane region" description="Helical" evidence="1">
    <location>
        <begin position="414"/>
        <end position="435"/>
    </location>
</feature>
<organism evidence="2 4">
    <name type="scientific">Carbonactinospora thermoautotrophica</name>
    <dbReference type="NCBI Taxonomy" id="1469144"/>
    <lineage>
        <taxon>Bacteria</taxon>
        <taxon>Bacillati</taxon>
        <taxon>Actinomycetota</taxon>
        <taxon>Actinomycetes</taxon>
        <taxon>Kitasatosporales</taxon>
        <taxon>Carbonactinosporaceae</taxon>
        <taxon>Carbonactinospora</taxon>
    </lineage>
</organism>
<evidence type="ECO:0000256" key="1">
    <source>
        <dbReference type="SAM" id="Phobius"/>
    </source>
</evidence>
<dbReference type="Proteomes" id="UP000070188">
    <property type="component" value="Unassembled WGS sequence"/>
</dbReference>
<dbReference type="Proteomes" id="UP000070659">
    <property type="component" value="Unassembled WGS sequence"/>
</dbReference>
<proteinExistence type="predicted"/>
<evidence type="ECO:0000313" key="2">
    <source>
        <dbReference type="EMBL" id="KWX02483.1"/>
    </source>
</evidence>
<dbReference type="EMBL" id="LAXD01000001">
    <property type="protein sequence ID" value="KWX02483.1"/>
    <property type="molecule type" value="Genomic_DNA"/>
</dbReference>
<feature type="transmembrane region" description="Helical" evidence="1">
    <location>
        <begin position="390"/>
        <end position="408"/>
    </location>
</feature>
<feature type="transmembrane region" description="Helical" evidence="1">
    <location>
        <begin position="218"/>
        <end position="237"/>
    </location>
</feature>
<dbReference type="RefSeq" id="WP_066889512.1">
    <property type="nucleotide sequence ID" value="NZ_JYIJ01000017.1"/>
</dbReference>
<feature type="transmembrane region" description="Helical" evidence="1">
    <location>
        <begin position="87"/>
        <end position="107"/>
    </location>
</feature>
<reference evidence="4" key="3">
    <citation type="submission" date="2015-04" db="EMBL/GenBank/DDBJ databases">
        <title>Physiological reanalysis, assessment of diazotrophy, and genome sequences of multiple isolates of Streptomyces thermoautotrophicus.</title>
        <authorList>
            <person name="MacKellar D.C."/>
            <person name="Lieber L."/>
            <person name="Norman J."/>
            <person name="Bolger A."/>
            <person name="Tobin C."/>
            <person name="Murray J.W."/>
            <person name="Chang R."/>
            <person name="Ford T."/>
            <person name="Nguyen P.Q."/>
            <person name="Woodward J."/>
            <person name="Permingeat H."/>
            <person name="Joshi N.S."/>
            <person name="Silver P.A."/>
            <person name="Usadel B."/>
            <person name="Rutherford A.W."/>
            <person name="Friesen M."/>
            <person name="Prell J."/>
        </authorList>
    </citation>
    <scope>NUCLEOTIDE SEQUENCE [LARGE SCALE GENOMIC DNA]</scope>
    <source>
        <strain evidence="4">H1</strain>
    </source>
</reference>
<evidence type="ECO:0000313" key="4">
    <source>
        <dbReference type="Proteomes" id="UP000070188"/>
    </source>
</evidence>
<name>A0A132MXB5_9ACTN</name>
<evidence type="ECO:0008006" key="6">
    <source>
        <dbReference type="Google" id="ProtNLM"/>
    </source>
</evidence>
<evidence type="ECO:0000313" key="5">
    <source>
        <dbReference type="Proteomes" id="UP000070659"/>
    </source>
</evidence>
<dbReference type="AlphaFoldDB" id="A0A132MXB5"/>
<keyword evidence="1" id="KW-1133">Transmembrane helix</keyword>
<evidence type="ECO:0000313" key="3">
    <source>
        <dbReference type="EMBL" id="KWX03595.1"/>
    </source>
</evidence>
<dbReference type="EMBL" id="JYIJ01000017">
    <property type="protein sequence ID" value="KWX03595.1"/>
    <property type="molecule type" value="Genomic_DNA"/>
</dbReference>
<dbReference type="STRING" id="1469144.LI90_3526"/>
<keyword evidence="4" id="KW-1185">Reference proteome</keyword>
<sequence>MARSTFLSKAFGLVTLVALAVLVATAVRRPWAPHPRVDLLIPYGVLLASLLAWWATGMRDRPRRDTDGAATAPPLPRRVPGRWRQGVRIVAVFTVAAVLVVFGSIIGDTPSGADTRRVQEMIRAGAVIQDVKVLEVRSTSRHGSRHKYYVSTLVLALPDASGTTHRVLVPRAVTCCPVRPGEEVEAFYSPRRPEAGAFVHDGELEQFLGRTPANLKTTLVLAAAGYVILALLLLVAFRSDWQRSRRLRAALRAGQARAVRGRVKAPAACRLPASAPNKSEHIRGCLLVETPASTVRFQVWGDAGNLHALARDLRAAPAWLCWAPPDQRSDDSVTVLLVSDDGYALWGEVEVSEMTPLARQRGAAGPTLTGERRMRSAASYVFWDPQIHSAGAWLAVWYLVAVGCWLVTSPSNGAWESALVLTVVAAPVAVPLLWLRRRRKLVRALLPPRPDPEDRENQHAGTG</sequence>
<comment type="caution">
    <text evidence="2">The sequence shown here is derived from an EMBL/GenBank/DDBJ whole genome shotgun (WGS) entry which is preliminary data.</text>
</comment>
<dbReference type="PATRIC" id="fig|1469144.10.peg.3785"/>
<keyword evidence="1" id="KW-0472">Membrane</keyword>
<feature type="transmembrane region" description="Helical" evidence="1">
    <location>
        <begin position="36"/>
        <end position="55"/>
    </location>
</feature>
<protein>
    <recommendedName>
        <fullName evidence="6">DUF3592 domain-containing protein</fullName>
    </recommendedName>
</protein>
<gene>
    <name evidence="2" type="ORF">LI90_3526</name>
    <name evidence="3" type="ORF">TH66_12165</name>
</gene>
<accession>A0A132MXB5</accession>
<reference evidence="2" key="2">
    <citation type="submission" date="2015-04" db="EMBL/GenBank/DDBJ databases">
        <title>Physiological reanalysis, assessment of diazotrophy, and genome sequences of multiple isolates of Streptomyces thermoautotrophicus.</title>
        <authorList>
            <person name="MacKellar D.C."/>
            <person name="Lieber L."/>
            <person name="Norman J."/>
            <person name="Bolger A."/>
            <person name="Tobin C."/>
            <person name="Murray J.W."/>
            <person name="Woodward J."/>
            <person name="Friesen M."/>
            <person name="Prell J."/>
        </authorList>
    </citation>
    <scope>NUCLEOTIDE SEQUENCE [LARGE SCALE GENOMIC DNA]</scope>
    <source>
        <strain evidence="2">H1</strain>
    </source>
</reference>
<keyword evidence="1" id="KW-0812">Transmembrane</keyword>